<dbReference type="SUPFAM" id="SSF46785">
    <property type="entry name" value="Winged helix' DNA-binding domain"/>
    <property type="match status" value="1"/>
</dbReference>
<accession>A0A7G9WHG9</accession>
<evidence type="ECO:0000256" key="2">
    <source>
        <dbReference type="ARBA" id="ARBA00023125"/>
    </source>
</evidence>
<evidence type="ECO:0000259" key="5">
    <source>
        <dbReference type="PROSITE" id="PS51118"/>
    </source>
</evidence>
<feature type="compositionally biased region" description="Low complexity" evidence="4">
    <location>
        <begin position="19"/>
        <end position="32"/>
    </location>
</feature>
<dbReference type="EMBL" id="CP060696">
    <property type="protein sequence ID" value="QNO18131.1"/>
    <property type="molecule type" value="Genomic_DNA"/>
</dbReference>
<dbReference type="GO" id="GO:0003677">
    <property type="term" value="F:DNA binding"/>
    <property type="evidence" value="ECO:0007669"/>
    <property type="project" value="UniProtKB-KW"/>
</dbReference>
<dbReference type="Gene3D" id="1.10.10.10">
    <property type="entry name" value="Winged helix-like DNA-binding domain superfamily/Winged helix DNA-binding domain"/>
    <property type="match status" value="1"/>
</dbReference>
<evidence type="ECO:0000256" key="1">
    <source>
        <dbReference type="ARBA" id="ARBA00023015"/>
    </source>
</evidence>
<evidence type="ECO:0000256" key="3">
    <source>
        <dbReference type="ARBA" id="ARBA00023163"/>
    </source>
</evidence>
<keyword evidence="7" id="KW-1185">Reference proteome</keyword>
<dbReference type="RefSeq" id="WP_212507195.1">
    <property type="nucleotide sequence ID" value="NZ_CP060696.1"/>
</dbReference>
<feature type="region of interest" description="Disordered" evidence="4">
    <location>
        <begin position="1"/>
        <end position="33"/>
    </location>
</feature>
<dbReference type="PANTHER" id="PTHR33204">
    <property type="entry name" value="TRANSCRIPTIONAL REGULATOR, MARR FAMILY"/>
    <property type="match status" value="1"/>
</dbReference>
<dbReference type="KEGG" id="caml:H6X83_00210"/>
<dbReference type="Pfam" id="PF01638">
    <property type="entry name" value="HxlR"/>
    <property type="match status" value="1"/>
</dbReference>
<evidence type="ECO:0000313" key="6">
    <source>
        <dbReference type="EMBL" id="QNO18131.1"/>
    </source>
</evidence>
<dbReference type="InterPro" id="IPR036390">
    <property type="entry name" value="WH_DNA-bd_sf"/>
</dbReference>
<dbReference type="InterPro" id="IPR002577">
    <property type="entry name" value="HTH_HxlR"/>
</dbReference>
<keyword evidence="3" id="KW-0804">Transcription</keyword>
<keyword evidence="2" id="KW-0238">DNA-binding</keyword>
<keyword evidence="1" id="KW-0805">Transcription regulation</keyword>
<evidence type="ECO:0000313" key="7">
    <source>
        <dbReference type="Proteomes" id="UP000516046"/>
    </source>
</evidence>
<sequence>MKKEKSKEKKNKKRLREQPAAVPEASAAPAVSKKSDALLCRAVETVGGKWKLRILLALSDSESLRYGEIRTRIEGITDMMLSQSLKELCAAGLAERKQFQQIPPRVEYRVTEKAAGALKAAALLCSWAEHL</sequence>
<protein>
    <submittedName>
        <fullName evidence="6">Helix-turn-helix transcriptional regulator</fullName>
    </submittedName>
</protein>
<reference evidence="6 7" key="1">
    <citation type="submission" date="2020-08" db="EMBL/GenBank/DDBJ databases">
        <authorList>
            <person name="Ren C."/>
            <person name="Gu Y."/>
            <person name="Xu Y."/>
        </authorList>
    </citation>
    <scope>NUCLEOTIDE SEQUENCE [LARGE SCALE GENOMIC DNA]</scope>
    <source>
        <strain evidence="6 7">LBM18003</strain>
    </source>
</reference>
<name>A0A7G9WHG9_9FIRM</name>
<dbReference type="Proteomes" id="UP000516046">
    <property type="component" value="Chromosome"/>
</dbReference>
<dbReference type="InterPro" id="IPR036388">
    <property type="entry name" value="WH-like_DNA-bd_sf"/>
</dbReference>
<organism evidence="6 7">
    <name type="scientific">Caproicibacterium amylolyticum</name>
    <dbReference type="NCBI Taxonomy" id="2766537"/>
    <lineage>
        <taxon>Bacteria</taxon>
        <taxon>Bacillati</taxon>
        <taxon>Bacillota</taxon>
        <taxon>Clostridia</taxon>
        <taxon>Eubacteriales</taxon>
        <taxon>Oscillospiraceae</taxon>
        <taxon>Caproicibacterium</taxon>
    </lineage>
</organism>
<proteinExistence type="predicted"/>
<evidence type="ECO:0000256" key="4">
    <source>
        <dbReference type="SAM" id="MobiDB-lite"/>
    </source>
</evidence>
<dbReference type="AlphaFoldDB" id="A0A7G9WHG9"/>
<gene>
    <name evidence="6" type="ORF">H6X83_00210</name>
</gene>
<dbReference type="PROSITE" id="PS51118">
    <property type="entry name" value="HTH_HXLR"/>
    <property type="match status" value="1"/>
</dbReference>
<feature type="domain" description="HTH hxlR-type" evidence="5">
    <location>
        <begin position="28"/>
        <end position="131"/>
    </location>
</feature>